<accession>D3LSX5</accession>
<reference evidence="1" key="2">
    <citation type="submission" date="2009-12" db="EMBL/GenBank/DDBJ databases">
        <authorList>
            <person name="Madupu R."/>
            <person name="Durkin A.S."/>
            <person name="Torralba M."/>
            <person name="Methe B."/>
            <person name="Sutton G.G."/>
            <person name="Strausberg R.L."/>
            <person name="Nelson K.E."/>
        </authorList>
    </citation>
    <scope>NUCLEOTIDE SEQUENCE</scope>
    <source>
        <strain evidence="1">28L</strain>
    </source>
</reference>
<dbReference type="EMBL" id="ADGP01000005">
    <property type="protein sequence ID" value="EFD94759.1"/>
    <property type="molecule type" value="Genomic_DNA"/>
</dbReference>
<dbReference type="Proteomes" id="UP000003242">
    <property type="component" value="Unassembled WGS sequence"/>
</dbReference>
<proteinExistence type="predicted"/>
<evidence type="ECO:0000313" key="4">
    <source>
        <dbReference type="Proteomes" id="UP000004018"/>
    </source>
</evidence>
<dbReference type="STRING" id="699218.HMPREF0889_1498"/>
<name>D3LSX5_9FIRM</name>
<protein>
    <submittedName>
        <fullName evidence="1">Uncharacterized protein</fullName>
    </submittedName>
</protein>
<dbReference type="Proteomes" id="UP000004018">
    <property type="component" value="Unassembled WGS sequence"/>
</dbReference>
<gene>
    <name evidence="1" type="ORF">HMPREF0889_1498</name>
    <name evidence="2" type="ORF">HMPREF1039_0928</name>
</gene>
<comment type="caution">
    <text evidence="1">The sequence shown here is derived from an EMBL/GenBank/DDBJ whole genome shotgun (WGS) entry which is preliminary data.</text>
</comment>
<evidence type="ECO:0000313" key="2">
    <source>
        <dbReference type="EMBL" id="EGL39360.1"/>
    </source>
</evidence>
<evidence type="ECO:0000313" key="3">
    <source>
        <dbReference type="Proteomes" id="UP000003242"/>
    </source>
</evidence>
<dbReference type="AlphaFoldDB" id="D3LSX5"/>
<reference evidence="3" key="1">
    <citation type="submission" date="2009-12" db="EMBL/GenBank/DDBJ databases">
        <title>Sequence of Clostridiales genomosp. BVAB3 str. UPII9-5.</title>
        <authorList>
            <person name="Madupu R."/>
            <person name="Durkin A.S."/>
            <person name="Torralba M."/>
            <person name="Methe B."/>
            <person name="Sutton G.G."/>
            <person name="Strausberg R.L."/>
            <person name="Nelson K.E."/>
        </authorList>
    </citation>
    <scope>NUCLEOTIDE SEQUENCE [LARGE SCALE GENOMIC DNA]</scope>
    <source>
        <strain evidence="3">28L</strain>
    </source>
</reference>
<reference evidence="2 4" key="3">
    <citation type="submission" date="2011-04" db="EMBL/GenBank/DDBJ databases">
        <authorList>
            <person name="Harkins D.M."/>
            <person name="Madupu R."/>
            <person name="Durkin A.S."/>
            <person name="Torralba M."/>
            <person name="Methe B."/>
            <person name="Sutton G.G."/>
            <person name="Nelson K.E."/>
        </authorList>
    </citation>
    <scope>NUCLEOTIDE SEQUENCE [LARGE SCALE GENOMIC DNA]</scope>
    <source>
        <strain evidence="2 4">UPII 199-6</strain>
    </source>
</reference>
<keyword evidence="4" id="KW-1185">Reference proteome</keyword>
<organism evidence="1 3">
    <name type="scientific">Megasphaera lornae</name>
    <dbReference type="NCBI Taxonomy" id="1000568"/>
    <lineage>
        <taxon>Bacteria</taxon>
        <taxon>Bacillati</taxon>
        <taxon>Bacillota</taxon>
        <taxon>Negativicutes</taxon>
        <taxon>Veillonellales</taxon>
        <taxon>Veillonellaceae</taxon>
        <taxon>Megasphaera</taxon>
    </lineage>
</organism>
<dbReference type="EMBL" id="AFIJ01000038">
    <property type="protein sequence ID" value="EGL39360.1"/>
    <property type="molecule type" value="Genomic_DNA"/>
</dbReference>
<evidence type="ECO:0000313" key="1">
    <source>
        <dbReference type="EMBL" id="EFD94759.1"/>
    </source>
</evidence>
<sequence>MYIVSRFFNSSVILWSCFLFILYSQNADYIHCLYNSL</sequence>